<evidence type="ECO:0000313" key="2">
    <source>
        <dbReference type="EMBL" id="XFO73515.1"/>
    </source>
</evidence>
<protein>
    <recommendedName>
        <fullName evidence="1">HD-GYP domain-containing protein</fullName>
    </recommendedName>
</protein>
<dbReference type="Pfam" id="PF13487">
    <property type="entry name" value="HD_5"/>
    <property type="match status" value="1"/>
</dbReference>
<dbReference type="Gene3D" id="1.10.3210.10">
    <property type="entry name" value="Hypothetical protein af1432"/>
    <property type="match status" value="1"/>
</dbReference>
<evidence type="ECO:0000313" key="3">
    <source>
        <dbReference type="Proteomes" id="UP000216052"/>
    </source>
</evidence>
<keyword evidence="3" id="KW-1185">Reference proteome</keyword>
<dbReference type="InterPro" id="IPR003607">
    <property type="entry name" value="HD/PDEase_dom"/>
</dbReference>
<dbReference type="Proteomes" id="UP000216052">
    <property type="component" value="Chromosome"/>
</dbReference>
<feature type="domain" description="HD-GYP" evidence="1">
    <location>
        <begin position="108"/>
        <end position="305"/>
    </location>
</feature>
<dbReference type="SMART" id="SM00471">
    <property type="entry name" value="HDc"/>
    <property type="match status" value="1"/>
</dbReference>
<dbReference type="RefSeq" id="WP_245692856.1">
    <property type="nucleotide sequence ID" value="NZ_CP155571.1"/>
</dbReference>
<sequence length="380" mass="42609">MQRISLEEIKPGMYLSKPLLTADGAVLLHEGIEIKDRYIKYLLHKGITSLYIGEPEIEGTVLEAEEDTYDSQQGQETVTAAREVINQFRVGKGIQLDRVKNIVSGFISQLTQKPENMIHLLDIRRKEEYMFSHAINTCILSVMTGLAQGYDAKQLYEVGLAALLHDVGKIRFSCNLTQQYPKYLSTNSREEYKQHPFYSLEILKKNQAISIDVVNACFQHHERWNGSGYPMGLAGDTISEYAQIVSIADVYDRLIAGMPHRRPTPVYYAAAILNKAAGEYFNPALVEKFNQNVAIYPMGKTVRLNNRQSGLILGVGVKSVNTPVVRIIASEDGSQVNQLVELDLVKNPGLFIVDFEEIYAGHIQAYADYVPAFNPKAMSV</sequence>
<evidence type="ECO:0000259" key="1">
    <source>
        <dbReference type="PROSITE" id="PS51832"/>
    </source>
</evidence>
<dbReference type="PROSITE" id="PS51832">
    <property type="entry name" value="HD_GYP"/>
    <property type="match status" value="1"/>
</dbReference>
<dbReference type="PANTHER" id="PTHR43155">
    <property type="entry name" value="CYCLIC DI-GMP PHOSPHODIESTERASE PA4108-RELATED"/>
    <property type="match status" value="1"/>
</dbReference>
<gene>
    <name evidence="2" type="ORF">SPACI_036220</name>
</gene>
<dbReference type="SUPFAM" id="SSF109604">
    <property type="entry name" value="HD-domain/PDEase-like"/>
    <property type="match status" value="1"/>
</dbReference>
<dbReference type="EMBL" id="CP155571">
    <property type="protein sequence ID" value="XFO73515.1"/>
    <property type="molecule type" value="Genomic_DNA"/>
</dbReference>
<name>A0ABZ3J5Q0_SPOA4</name>
<dbReference type="InterPro" id="IPR037522">
    <property type="entry name" value="HD_GYP_dom"/>
</dbReference>
<accession>A0ABZ3J5Q0</accession>
<reference evidence="2" key="1">
    <citation type="submission" date="2024-05" db="EMBL/GenBank/DDBJ databases">
        <title>Isolation and characterization of Sporomusa carbonis sp. nov., a carboxydotrophic hydrogenogen in the genus of Sporomusa isolated from a charcoal burning pile.</title>
        <authorList>
            <person name="Boeer T."/>
            <person name="Rosenbaum F."/>
            <person name="Eysell L."/>
            <person name="Mueller V."/>
            <person name="Daniel R."/>
            <person name="Poehlein A."/>
        </authorList>
    </citation>
    <scope>NUCLEOTIDE SEQUENCE [LARGE SCALE GENOMIC DNA]</scope>
    <source>
        <strain evidence="2">DSM 3132</strain>
    </source>
</reference>
<dbReference type="CDD" id="cd00077">
    <property type="entry name" value="HDc"/>
    <property type="match status" value="1"/>
</dbReference>
<dbReference type="PANTHER" id="PTHR43155:SF2">
    <property type="entry name" value="CYCLIC DI-GMP PHOSPHODIESTERASE PA4108"/>
    <property type="match status" value="1"/>
</dbReference>
<proteinExistence type="predicted"/>
<organism evidence="2 3">
    <name type="scientific">Sporomusa acidovorans (strain ATCC 49682 / DSM 3132 / Mol)</name>
    <dbReference type="NCBI Taxonomy" id="1123286"/>
    <lineage>
        <taxon>Bacteria</taxon>
        <taxon>Bacillati</taxon>
        <taxon>Bacillota</taxon>
        <taxon>Negativicutes</taxon>
        <taxon>Selenomonadales</taxon>
        <taxon>Sporomusaceae</taxon>
        <taxon>Sporomusa</taxon>
    </lineage>
</organism>